<sequence>MLLRVLFSAVLCAASLAHTVSNRDSIKKQLSARDTHPTSLIDGIVQGLSIDDQDFLYEHLNELKKYNATRCKQCHHKVSYAQSMISQYPEKEHLVSLVLYKYCLYQNPTKGDSACQMNDFFIHTNTQTRSSVPGTNGPDAAYQSETSIDFFDNDFLQMIKNFNTSSELSLNYYCNYRGGYCPLPEMPDLASIIDLESMWPEKEEEYYYEPQYNETRERFNVLHLSDLHNQLRYQIGAEANCSQYLCCMPDSYNSALTDDKYNFTSVYKGIGAQDPMDLSFYPDAHYDENDNYVAGDYHDLPKHRGWNNVWSPASTYGAYKCDTPEVLLNNSLLHVSSTFDENKYEFSIFTGDIVDHDSAHCDANTTRYAEIRSFKIMKHYLKGLPVYPVLGNHDTFPFGQLAPQKLGNVTLDDSVYHWNEKLMSELWLSNGWINDDQKEKLQQHYAGFTITTKRNLKVISLNSNTYYYYNLYGFGNMENDPDMYGQWQFLVDELVESEKNGQRVWIIAHVPSGAADAFAIQSAIFAKIVERFSPYTIANIFYGHTHKDQFKVLYSNKSEPVNMAWISQAITPLGLANPSWRYYEVEDESFNIINTYNYYTPLNETWVNGGKEPNWLFEYNPRTTYDANGTWPASAPLNATFWDKYVVQRLKDKSEVDFNSLYSSLIFRHYPYVASCANGTQVSNSCYQDNYCNVIGFDVNDYFECAKNI</sequence>
<dbReference type="InterPro" id="IPR029052">
    <property type="entry name" value="Metallo-depent_PP-like"/>
</dbReference>
<organism evidence="5 6">
    <name type="scientific">Clavispora lusitaniae</name>
    <name type="common">Candida lusitaniae</name>
    <dbReference type="NCBI Taxonomy" id="36911"/>
    <lineage>
        <taxon>Eukaryota</taxon>
        <taxon>Fungi</taxon>
        <taxon>Dikarya</taxon>
        <taxon>Ascomycota</taxon>
        <taxon>Saccharomycotina</taxon>
        <taxon>Pichiomycetes</taxon>
        <taxon>Metschnikowiaceae</taxon>
        <taxon>Clavispora</taxon>
    </lineage>
</organism>
<dbReference type="EMBL" id="LYUB02000015">
    <property type="protein sequence ID" value="OVF07169.1"/>
    <property type="molecule type" value="Genomic_DNA"/>
</dbReference>
<dbReference type="AlphaFoldDB" id="A0AA91PX66"/>
<dbReference type="SUPFAM" id="SSF56300">
    <property type="entry name" value="Metallo-dependent phosphatases"/>
    <property type="match status" value="1"/>
</dbReference>
<protein>
    <submittedName>
        <fullName evidence="5">Sphingomyelin phosphodiesterase</fullName>
    </submittedName>
</protein>
<accession>A0AA91PX66</accession>
<dbReference type="Pfam" id="PF00149">
    <property type="entry name" value="Metallophos"/>
    <property type="match status" value="1"/>
</dbReference>
<dbReference type="GO" id="GO:0008081">
    <property type="term" value="F:phosphoric diester hydrolase activity"/>
    <property type="evidence" value="ECO:0007669"/>
    <property type="project" value="TreeGrafter"/>
</dbReference>
<reference evidence="5 6" key="1">
    <citation type="submission" date="2017-04" db="EMBL/GenBank/DDBJ databases">
        <title>Draft genome of the yeast Clavispora lusitaniae type strain CBS 6936.</title>
        <authorList>
            <person name="Durrens P."/>
            <person name="Klopp C."/>
            <person name="Biteau N."/>
            <person name="Fitton-Ouhabi V."/>
            <person name="Dementhon K."/>
            <person name="Accoceberry I."/>
            <person name="Sherman D.J."/>
            <person name="Noel T."/>
        </authorList>
    </citation>
    <scope>NUCLEOTIDE SEQUENCE [LARGE SCALE GENOMIC DNA]</scope>
    <source>
        <strain evidence="5 6">CBS 6936</strain>
    </source>
</reference>
<proteinExistence type="predicted"/>
<name>A0AA91PX66_CLALS</name>
<dbReference type="PANTHER" id="PTHR10340:SF27">
    <property type="entry name" value="ACL091CP"/>
    <property type="match status" value="1"/>
</dbReference>
<keyword evidence="2" id="KW-0325">Glycoprotein</keyword>
<evidence type="ECO:0000259" key="4">
    <source>
        <dbReference type="Pfam" id="PF00149"/>
    </source>
</evidence>
<dbReference type="PANTHER" id="PTHR10340">
    <property type="entry name" value="SPHINGOMYELIN PHOSPHODIESTERASE"/>
    <property type="match status" value="1"/>
</dbReference>
<evidence type="ECO:0000256" key="2">
    <source>
        <dbReference type="ARBA" id="ARBA00023180"/>
    </source>
</evidence>
<dbReference type="CDD" id="cd00842">
    <property type="entry name" value="MPP_ASMase"/>
    <property type="match status" value="1"/>
</dbReference>
<dbReference type="Proteomes" id="UP000195602">
    <property type="component" value="Unassembled WGS sequence"/>
</dbReference>
<dbReference type="InterPro" id="IPR004843">
    <property type="entry name" value="Calcineurin-like_PHP"/>
</dbReference>
<evidence type="ECO:0000313" key="5">
    <source>
        <dbReference type="EMBL" id="OVF07169.1"/>
    </source>
</evidence>
<feature type="chain" id="PRO_5041709354" evidence="3">
    <location>
        <begin position="18"/>
        <end position="709"/>
    </location>
</feature>
<evidence type="ECO:0000256" key="3">
    <source>
        <dbReference type="SAM" id="SignalP"/>
    </source>
</evidence>
<feature type="signal peptide" evidence="3">
    <location>
        <begin position="1"/>
        <end position="17"/>
    </location>
</feature>
<gene>
    <name evidence="5" type="ORF">A9F13_15g01529</name>
</gene>
<feature type="domain" description="Calcineurin-like phosphoesterase" evidence="4">
    <location>
        <begin position="339"/>
        <end position="547"/>
    </location>
</feature>
<keyword evidence="3" id="KW-0732">Signal</keyword>
<evidence type="ECO:0000256" key="1">
    <source>
        <dbReference type="ARBA" id="ARBA00022801"/>
    </source>
</evidence>
<dbReference type="Gene3D" id="3.60.21.10">
    <property type="match status" value="1"/>
</dbReference>
<dbReference type="KEGG" id="clus:A9F13_15g01529"/>
<dbReference type="InterPro" id="IPR041805">
    <property type="entry name" value="ASMase/PPN1_MPP"/>
</dbReference>
<comment type="caution">
    <text evidence="5">The sequence shown here is derived from an EMBL/GenBank/DDBJ whole genome shotgun (WGS) entry which is preliminary data.</text>
</comment>
<keyword evidence="1" id="KW-0378">Hydrolase</keyword>
<evidence type="ECO:0000313" key="6">
    <source>
        <dbReference type="Proteomes" id="UP000195602"/>
    </source>
</evidence>